<dbReference type="InterPro" id="IPR041494">
    <property type="entry name" value="PIN7"/>
</dbReference>
<evidence type="ECO:0000259" key="1">
    <source>
        <dbReference type="Pfam" id="PF18475"/>
    </source>
</evidence>
<protein>
    <recommendedName>
        <fullName evidence="1">PIN-like domain-containing protein</fullName>
    </recommendedName>
</protein>
<gene>
    <name evidence="2" type="ORF">PN36_02930</name>
</gene>
<evidence type="ECO:0000313" key="2">
    <source>
        <dbReference type="EMBL" id="KHD05649.1"/>
    </source>
</evidence>
<proteinExistence type="predicted"/>
<accession>A0A0A6P5M0</accession>
<dbReference type="AlphaFoldDB" id="A0A0A6P5M0"/>
<dbReference type="Pfam" id="PF18475">
    <property type="entry name" value="PIN7"/>
    <property type="match status" value="1"/>
</dbReference>
<reference evidence="2 3" key="1">
    <citation type="journal article" date="2016" name="Front. Microbiol.">
        <title>Single-Cell (Meta-)Genomics of a Dimorphic Candidatus Thiomargarita nelsonii Reveals Genomic Plasticity.</title>
        <authorList>
            <person name="Flood B.E."/>
            <person name="Fliss P."/>
            <person name="Jones D.S."/>
            <person name="Dick G.J."/>
            <person name="Jain S."/>
            <person name="Kaster A.K."/>
            <person name="Winkel M."/>
            <person name="Mussmann M."/>
            <person name="Bailey J."/>
        </authorList>
    </citation>
    <scope>NUCLEOTIDE SEQUENCE [LARGE SCALE GENOMIC DNA]</scope>
    <source>
        <strain evidence="2">Hydrate Ridge</strain>
    </source>
</reference>
<dbReference type="EMBL" id="JSZA02000009">
    <property type="protein sequence ID" value="KHD05649.1"/>
    <property type="molecule type" value="Genomic_DNA"/>
</dbReference>
<keyword evidence="3" id="KW-1185">Reference proteome</keyword>
<organism evidence="2 3">
    <name type="scientific">Candidatus Thiomargarita nelsonii</name>
    <dbReference type="NCBI Taxonomy" id="1003181"/>
    <lineage>
        <taxon>Bacteria</taxon>
        <taxon>Pseudomonadati</taxon>
        <taxon>Pseudomonadota</taxon>
        <taxon>Gammaproteobacteria</taxon>
        <taxon>Thiotrichales</taxon>
        <taxon>Thiotrichaceae</taxon>
        <taxon>Thiomargarita</taxon>
    </lineage>
</organism>
<dbReference type="Proteomes" id="UP000030428">
    <property type="component" value="Unassembled WGS sequence"/>
</dbReference>
<comment type="caution">
    <text evidence="2">The sequence shown here is derived from an EMBL/GenBank/DDBJ whole genome shotgun (WGS) entry which is preliminary data.</text>
</comment>
<feature type="domain" description="PIN-like" evidence="1">
    <location>
        <begin position="8"/>
        <end position="104"/>
    </location>
</feature>
<evidence type="ECO:0000313" key="3">
    <source>
        <dbReference type="Proteomes" id="UP000030428"/>
    </source>
</evidence>
<name>A0A0A6P5M0_9GAMM</name>
<sequence length="198" mass="22516">MKKETWCFIDYENLPSALEYVISNDYARILVFLGAQQKNVNIDLSKQTTAEVIKIKGVGKNNLDFHLIYYLGKCQANAGNHVEFAVFSKDTGWDNLIQFIQNEGRTCHRISTTTGSLKKAVPNAKLPIDVQPILKKLTQINKAQRPKRVDRLTNHLQSIVRSLNTTKTAKQIVEILKQHGLISVNGNRKVTYSCKIYR</sequence>